<proteinExistence type="predicted"/>
<evidence type="ECO:0008006" key="4">
    <source>
        <dbReference type="Google" id="ProtNLM"/>
    </source>
</evidence>
<comment type="caution">
    <text evidence="2">The sequence shown here is derived from an EMBL/GenBank/DDBJ whole genome shotgun (WGS) entry which is preliminary data.</text>
</comment>
<accession>A0ABT9AAN4</accession>
<feature type="transmembrane region" description="Helical" evidence="1">
    <location>
        <begin position="12"/>
        <end position="33"/>
    </location>
</feature>
<name>A0ABT9AAN4_9BACT</name>
<reference evidence="2" key="1">
    <citation type="submission" date="2023-07" db="EMBL/GenBank/DDBJ databases">
        <authorList>
            <person name="Kim M.K."/>
        </authorList>
    </citation>
    <scope>NUCLEOTIDE SEQUENCE</scope>
    <source>
        <strain evidence="2">M29</strain>
    </source>
</reference>
<organism evidence="2 3">
    <name type="scientific">Hymenobacter mellowenesis</name>
    <dbReference type="NCBI Taxonomy" id="3063995"/>
    <lineage>
        <taxon>Bacteria</taxon>
        <taxon>Pseudomonadati</taxon>
        <taxon>Bacteroidota</taxon>
        <taxon>Cytophagia</taxon>
        <taxon>Cytophagales</taxon>
        <taxon>Hymenobacteraceae</taxon>
        <taxon>Hymenobacter</taxon>
    </lineage>
</organism>
<keyword evidence="1" id="KW-0812">Transmembrane</keyword>
<feature type="transmembrane region" description="Helical" evidence="1">
    <location>
        <begin position="82"/>
        <end position="108"/>
    </location>
</feature>
<keyword evidence="1" id="KW-0472">Membrane</keyword>
<keyword evidence="3" id="KW-1185">Reference proteome</keyword>
<dbReference type="EMBL" id="JAUQSX010000005">
    <property type="protein sequence ID" value="MDO7846900.1"/>
    <property type="molecule type" value="Genomic_DNA"/>
</dbReference>
<evidence type="ECO:0000313" key="3">
    <source>
        <dbReference type="Proteomes" id="UP001167796"/>
    </source>
</evidence>
<evidence type="ECO:0000313" key="2">
    <source>
        <dbReference type="EMBL" id="MDO7846900.1"/>
    </source>
</evidence>
<sequence length="149" mass="16634">MKPEVTFYPTPLSLRLWLFTNLLAGLGWFAWYACKGHVDLWTEGVIIPIVITLVSLLASVLAIPLGAWLFAMIMPQPLDKRVFYSVCAILLLWLQAVLLVALTVPGAFQDLTGLLVLTSPQLVAAFVATGVVYRHWLFRAEELGEEYDD</sequence>
<feature type="transmembrane region" description="Helical" evidence="1">
    <location>
        <begin position="114"/>
        <end position="133"/>
    </location>
</feature>
<dbReference type="Proteomes" id="UP001167796">
    <property type="component" value="Unassembled WGS sequence"/>
</dbReference>
<evidence type="ECO:0000256" key="1">
    <source>
        <dbReference type="SAM" id="Phobius"/>
    </source>
</evidence>
<keyword evidence="1" id="KW-1133">Transmembrane helix</keyword>
<feature type="transmembrane region" description="Helical" evidence="1">
    <location>
        <begin position="45"/>
        <end position="70"/>
    </location>
</feature>
<protein>
    <recommendedName>
        <fullName evidence="4">DUF2569 domain-containing protein</fullName>
    </recommendedName>
</protein>
<dbReference type="RefSeq" id="WP_305011585.1">
    <property type="nucleotide sequence ID" value="NZ_JAUQSX010000005.1"/>
</dbReference>
<gene>
    <name evidence="2" type="ORF">Q5H92_11070</name>
</gene>
<dbReference type="PROSITE" id="PS51257">
    <property type="entry name" value="PROKAR_LIPOPROTEIN"/>
    <property type="match status" value="1"/>
</dbReference>